<proteinExistence type="predicted"/>
<keyword evidence="1" id="KW-0812">Transmembrane</keyword>
<evidence type="ECO:0000256" key="1">
    <source>
        <dbReference type="SAM" id="Phobius"/>
    </source>
</evidence>
<dbReference type="AlphaFoldDB" id="A0A6S5TSP9"/>
<dbReference type="Proteomes" id="UP000515680">
    <property type="component" value="Chromosome"/>
</dbReference>
<accession>A0A6S5TSP9</accession>
<name>A0A6S5TSP9_PSEPU</name>
<organism evidence="2 3">
    <name type="scientific">Pseudomonas putida</name>
    <name type="common">Arthrobacter siderocapsulatus</name>
    <dbReference type="NCBI Taxonomy" id="303"/>
    <lineage>
        <taxon>Bacteria</taxon>
        <taxon>Pseudomonadati</taxon>
        <taxon>Pseudomonadota</taxon>
        <taxon>Gammaproteobacteria</taxon>
        <taxon>Pseudomonadales</taxon>
        <taxon>Pseudomonadaceae</taxon>
        <taxon>Pseudomonas</taxon>
    </lineage>
</organism>
<keyword evidence="1" id="KW-0472">Membrane</keyword>
<evidence type="ECO:0000313" key="2">
    <source>
        <dbReference type="EMBL" id="BBT40236.1"/>
    </source>
</evidence>
<gene>
    <name evidence="2" type="ORF">WP8W18C01_25770</name>
</gene>
<dbReference type="RefSeq" id="WP_182815160.1">
    <property type="nucleotide sequence ID" value="NZ_AP022227.1"/>
</dbReference>
<feature type="transmembrane region" description="Helical" evidence="1">
    <location>
        <begin position="29"/>
        <end position="47"/>
    </location>
</feature>
<protein>
    <submittedName>
        <fullName evidence="2">Uncharacterized protein</fullName>
    </submittedName>
</protein>
<sequence length="168" mass="18493">MTEDEQRSRHQPVKENMAMQQRVCRFERVGWYVLSLVMLLALAGLFGRGPLSQGQASSADGRVQVQYARLSRSGVTEHLKITVRGPHNGQVQVLLDGELFREASLETLQPQPLRSRSEGQGLALQLETGTDGTATLYLTLRADTPGSLEGRVSLGPDSVVHFSSFIYP</sequence>
<evidence type="ECO:0000313" key="3">
    <source>
        <dbReference type="Proteomes" id="UP000515680"/>
    </source>
</evidence>
<dbReference type="EMBL" id="AP022227">
    <property type="protein sequence ID" value="BBT40236.1"/>
    <property type="molecule type" value="Genomic_DNA"/>
</dbReference>
<keyword evidence="1" id="KW-1133">Transmembrane helix</keyword>
<reference evidence="2 3" key="1">
    <citation type="submission" date="2019-12" db="EMBL/GenBank/DDBJ databases">
        <title>complete genome sequences of Pseudomonas putida str. WP8-W18-CRE-01 isolated from wastewater treatment plant effluent.</title>
        <authorList>
            <person name="Sekizuka T."/>
            <person name="Itokawa K."/>
            <person name="Yatsu K."/>
            <person name="Inamine Y."/>
            <person name="Kuroda M."/>
        </authorList>
    </citation>
    <scope>NUCLEOTIDE SEQUENCE [LARGE SCALE GENOMIC DNA]</scope>
    <source>
        <strain evidence="2 3">WP8-W18-CRE-01</strain>
    </source>
</reference>